<proteinExistence type="predicted"/>
<name>A0A2H4J971_9CAUD</name>
<sequence length="127" mass="14503">MASNNNGFADALEDINTLLRVNKQVEKKFLEEAAEYFVSKLKPKIKLSNKNKQTHLKESLKVVVKSDLVSVEFEDEAWYWYLYENGHKKVNGKGRVKGKHFVQNTFDAEGDKIAEILAQKIVNKMGG</sequence>
<evidence type="ECO:0008006" key="2">
    <source>
        <dbReference type="Google" id="ProtNLM"/>
    </source>
</evidence>
<dbReference type="InterPro" id="IPR010064">
    <property type="entry name" value="HK97-gp10_tail"/>
</dbReference>
<accession>A0A2H4J971</accession>
<gene>
    <name evidence="1" type="ORF">7S4_4</name>
</gene>
<reference evidence="1" key="1">
    <citation type="submission" date="2017-06" db="EMBL/GenBank/DDBJ databases">
        <title>Novel phages from South African skin metaviromes.</title>
        <authorList>
            <person name="van Zyl L.J."/>
            <person name="Abrahams Y."/>
            <person name="Stander E.A."/>
            <person name="Kirby B.M."/>
            <person name="Clavaud C."/>
            <person name="Farcet C."/>
            <person name="Breton L."/>
            <person name="Trindade M.I."/>
        </authorList>
    </citation>
    <scope>NUCLEOTIDE SEQUENCE</scope>
</reference>
<protein>
    <recommendedName>
        <fullName evidence="2">HK97 gp10 family phage protein</fullName>
    </recommendedName>
</protein>
<organism evidence="1">
    <name type="scientific">uncultured Caudovirales phage</name>
    <dbReference type="NCBI Taxonomy" id="2100421"/>
    <lineage>
        <taxon>Viruses</taxon>
        <taxon>Duplodnaviria</taxon>
        <taxon>Heunggongvirae</taxon>
        <taxon>Uroviricota</taxon>
        <taxon>Caudoviricetes</taxon>
        <taxon>Peduoviridae</taxon>
        <taxon>Maltschvirus</taxon>
        <taxon>Maltschvirus maltsch</taxon>
    </lineage>
</organism>
<dbReference type="Pfam" id="PF04883">
    <property type="entry name" value="HK97-gp10_like"/>
    <property type="match status" value="1"/>
</dbReference>
<evidence type="ECO:0000313" key="1">
    <source>
        <dbReference type="EMBL" id="ASN71790.1"/>
    </source>
</evidence>
<dbReference type="NCBIfam" id="TIGR01725">
    <property type="entry name" value="phge_HK97_gp10"/>
    <property type="match status" value="1"/>
</dbReference>
<dbReference type="EMBL" id="MF417933">
    <property type="protein sequence ID" value="ASN71790.1"/>
    <property type="molecule type" value="Genomic_DNA"/>
</dbReference>